<dbReference type="AlphaFoldDB" id="R8BNF1"/>
<protein>
    <recommendedName>
        <fullName evidence="3">Tetratricopeptide repeat protein</fullName>
    </recommendedName>
</protein>
<accession>R8BNF1</accession>
<dbReference type="SUPFAM" id="SSF48452">
    <property type="entry name" value="TPR-like"/>
    <property type="match status" value="1"/>
</dbReference>
<evidence type="ECO:0000313" key="2">
    <source>
        <dbReference type="Proteomes" id="UP000014074"/>
    </source>
</evidence>
<dbReference type="OrthoDB" id="4473276at2759"/>
<dbReference type="RefSeq" id="XP_007914562.1">
    <property type="nucleotide sequence ID" value="XM_007916371.1"/>
</dbReference>
<dbReference type="KEGG" id="tmn:UCRPA7_3668"/>
<name>R8BNF1_PHAM7</name>
<evidence type="ECO:0000313" key="1">
    <source>
        <dbReference type="EMBL" id="EOO00862.1"/>
    </source>
</evidence>
<dbReference type="Gene3D" id="1.25.40.10">
    <property type="entry name" value="Tetratricopeptide repeat domain"/>
    <property type="match status" value="1"/>
</dbReference>
<evidence type="ECO:0008006" key="3">
    <source>
        <dbReference type="Google" id="ProtNLM"/>
    </source>
</evidence>
<sequence>MRSGPAGPNSIEPPTKTAAAPNLLLLPLLFFPSASFGRIERRRSTMATGTTDYQAAPERFPWETPKPVGDFWTPLDAVRQHLGRQFLLVFTPAETAALPLDPRLPTRAKLELLYKIAQDRVARDALGPPGMLTPEQYAQWRHQQYLLESLEEELELYDTAEAREHTLMAAYEARTDNVRKAPTDLGALSGLAWLKIKQGQYTLAEMYARRFLPMAQNFVSLGPDSPQAIGGMRILIEALGRQGKFAEARQFNEEGYRVIQNMTVGKFRKYAAEELEAMNELRANLNKWEAEIQWR</sequence>
<dbReference type="Proteomes" id="UP000014074">
    <property type="component" value="Unassembled WGS sequence"/>
</dbReference>
<dbReference type="InterPro" id="IPR011990">
    <property type="entry name" value="TPR-like_helical_dom_sf"/>
</dbReference>
<dbReference type="HOGENOM" id="CLU_082205_0_0_1"/>
<dbReference type="EMBL" id="KB933061">
    <property type="protein sequence ID" value="EOO00862.1"/>
    <property type="molecule type" value="Genomic_DNA"/>
</dbReference>
<gene>
    <name evidence="1" type="ORF">UCRPA7_3668</name>
</gene>
<organism evidence="1 2">
    <name type="scientific">Phaeoacremonium minimum (strain UCR-PA7)</name>
    <name type="common">Esca disease fungus</name>
    <name type="synonym">Togninia minima</name>
    <dbReference type="NCBI Taxonomy" id="1286976"/>
    <lineage>
        <taxon>Eukaryota</taxon>
        <taxon>Fungi</taxon>
        <taxon>Dikarya</taxon>
        <taxon>Ascomycota</taxon>
        <taxon>Pezizomycotina</taxon>
        <taxon>Sordariomycetes</taxon>
        <taxon>Sordariomycetidae</taxon>
        <taxon>Togniniales</taxon>
        <taxon>Togniniaceae</taxon>
        <taxon>Phaeoacremonium</taxon>
    </lineage>
</organism>
<dbReference type="eggNOG" id="ENOG502T6S4">
    <property type="taxonomic scope" value="Eukaryota"/>
</dbReference>
<proteinExistence type="predicted"/>
<dbReference type="GeneID" id="19324037"/>
<reference evidence="2" key="1">
    <citation type="journal article" date="2013" name="Genome Announc.">
        <title>Draft genome sequence of the ascomycete Phaeoacremonium aleophilum strain UCR-PA7, a causal agent of the esca disease complex in grapevines.</title>
        <authorList>
            <person name="Blanco-Ulate B."/>
            <person name="Rolshausen P."/>
            <person name="Cantu D."/>
        </authorList>
    </citation>
    <scope>NUCLEOTIDE SEQUENCE [LARGE SCALE GENOMIC DNA]</scope>
    <source>
        <strain evidence="2">UCR-PA7</strain>
    </source>
</reference>
<keyword evidence="2" id="KW-1185">Reference proteome</keyword>